<dbReference type="PANTHER" id="PTHR11474">
    <property type="entry name" value="TYROSINASE FAMILY MEMBER"/>
    <property type="match status" value="1"/>
</dbReference>
<dbReference type="InterPro" id="IPR002227">
    <property type="entry name" value="Tyrosinase_Cu-bd"/>
</dbReference>
<keyword evidence="3" id="KW-0732">Signal</keyword>
<reference evidence="6" key="1">
    <citation type="journal article" date="2017" name="Genome Biol.">
        <title>Comparative genomics reveals high biological diversity and specific adaptations in the industrially and medically important fungal genus Aspergillus.</title>
        <authorList>
            <person name="de Vries R.P."/>
            <person name="Riley R."/>
            <person name="Wiebenga A."/>
            <person name="Aguilar-Osorio G."/>
            <person name="Amillis S."/>
            <person name="Uchima C.A."/>
            <person name="Anderluh G."/>
            <person name="Asadollahi M."/>
            <person name="Askin M."/>
            <person name="Barry K."/>
            <person name="Battaglia E."/>
            <person name="Bayram O."/>
            <person name="Benocci T."/>
            <person name="Braus-Stromeyer S.A."/>
            <person name="Caldana C."/>
            <person name="Canovas D."/>
            <person name="Cerqueira G.C."/>
            <person name="Chen F."/>
            <person name="Chen W."/>
            <person name="Choi C."/>
            <person name="Clum A."/>
            <person name="Dos Santos R.A."/>
            <person name="Damasio A.R."/>
            <person name="Diallinas G."/>
            <person name="Emri T."/>
            <person name="Fekete E."/>
            <person name="Flipphi M."/>
            <person name="Freyberg S."/>
            <person name="Gallo A."/>
            <person name="Gournas C."/>
            <person name="Habgood R."/>
            <person name="Hainaut M."/>
            <person name="Harispe M.L."/>
            <person name="Henrissat B."/>
            <person name="Hilden K.S."/>
            <person name="Hope R."/>
            <person name="Hossain A."/>
            <person name="Karabika E."/>
            <person name="Karaffa L."/>
            <person name="Karanyi Z."/>
            <person name="Krasevec N."/>
            <person name="Kuo A."/>
            <person name="Kusch H."/>
            <person name="LaButti K."/>
            <person name="Lagendijk E.L."/>
            <person name="Lapidus A."/>
            <person name="Levasseur A."/>
            <person name="Lindquist E."/>
            <person name="Lipzen A."/>
            <person name="Logrieco A.F."/>
            <person name="MacCabe A."/>
            <person name="Maekelae M.R."/>
            <person name="Malavazi I."/>
            <person name="Melin P."/>
            <person name="Meyer V."/>
            <person name="Mielnichuk N."/>
            <person name="Miskei M."/>
            <person name="Molnar A.P."/>
            <person name="Mule G."/>
            <person name="Ngan C.Y."/>
            <person name="Orejas M."/>
            <person name="Orosz E."/>
            <person name="Ouedraogo J.P."/>
            <person name="Overkamp K.M."/>
            <person name="Park H.-S."/>
            <person name="Perrone G."/>
            <person name="Piumi F."/>
            <person name="Punt P.J."/>
            <person name="Ram A.F."/>
            <person name="Ramon A."/>
            <person name="Rauscher S."/>
            <person name="Record E."/>
            <person name="Riano-Pachon D.M."/>
            <person name="Robert V."/>
            <person name="Roehrig J."/>
            <person name="Ruller R."/>
            <person name="Salamov A."/>
            <person name="Salih N.S."/>
            <person name="Samson R.A."/>
            <person name="Sandor E."/>
            <person name="Sanguinetti M."/>
            <person name="Schuetze T."/>
            <person name="Sepcic K."/>
            <person name="Shelest E."/>
            <person name="Sherlock G."/>
            <person name="Sophianopoulou V."/>
            <person name="Squina F.M."/>
            <person name="Sun H."/>
            <person name="Susca A."/>
            <person name="Todd R.B."/>
            <person name="Tsang A."/>
            <person name="Unkles S.E."/>
            <person name="van de Wiele N."/>
            <person name="van Rossen-Uffink D."/>
            <person name="Oliveira J.V."/>
            <person name="Vesth T.C."/>
            <person name="Visser J."/>
            <person name="Yu J.-H."/>
            <person name="Zhou M."/>
            <person name="Andersen M.R."/>
            <person name="Archer D.B."/>
            <person name="Baker S.E."/>
            <person name="Benoit I."/>
            <person name="Brakhage A.A."/>
            <person name="Braus G.H."/>
            <person name="Fischer R."/>
            <person name="Frisvad J.C."/>
            <person name="Goldman G.H."/>
            <person name="Houbraken J."/>
            <person name="Oakley B."/>
            <person name="Pocsi I."/>
            <person name="Scazzocchio C."/>
            <person name="Seiboth B."/>
            <person name="vanKuyk P.A."/>
            <person name="Wortman J."/>
            <person name="Dyer P.S."/>
            <person name="Grigoriev I.V."/>
        </authorList>
    </citation>
    <scope>NUCLEOTIDE SEQUENCE [LARGE SCALE GENOMIC DNA]</scope>
    <source>
        <strain evidence="6">DTO 134E9</strain>
    </source>
</reference>
<evidence type="ECO:0000313" key="6">
    <source>
        <dbReference type="Proteomes" id="UP000184383"/>
    </source>
</evidence>
<evidence type="ECO:0000256" key="1">
    <source>
        <dbReference type="ARBA" id="ARBA00022723"/>
    </source>
</evidence>
<dbReference type="PRINTS" id="PR00092">
    <property type="entry name" value="TYROSINASE"/>
</dbReference>
<dbReference type="InterPro" id="IPR008922">
    <property type="entry name" value="Di-copper_centre_dom_sf"/>
</dbReference>
<dbReference type="GO" id="GO:0046872">
    <property type="term" value="F:metal ion binding"/>
    <property type="evidence" value="ECO:0007669"/>
    <property type="project" value="UniProtKB-KW"/>
</dbReference>
<organism evidence="5 6">
    <name type="scientific">Aspergillus wentii DTO 134E9</name>
    <dbReference type="NCBI Taxonomy" id="1073089"/>
    <lineage>
        <taxon>Eukaryota</taxon>
        <taxon>Fungi</taxon>
        <taxon>Dikarya</taxon>
        <taxon>Ascomycota</taxon>
        <taxon>Pezizomycotina</taxon>
        <taxon>Eurotiomycetes</taxon>
        <taxon>Eurotiomycetidae</taxon>
        <taxon>Eurotiales</taxon>
        <taxon>Aspergillaceae</taxon>
        <taxon>Aspergillus</taxon>
        <taxon>Aspergillus subgen. Cremei</taxon>
    </lineage>
</organism>
<dbReference type="PANTHER" id="PTHR11474:SF126">
    <property type="entry name" value="TYROSINASE-LIKE PROTEIN TYR-1-RELATED"/>
    <property type="match status" value="1"/>
</dbReference>
<feature type="chain" id="PRO_5012860661" description="Tyrosinase copper-binding domain-containing protein" evidence="3">
    <location>
        <begin position="18"/>
        <end position="321"/>
    </location>
</feature>
<dbReference type="EMBL" id="KV878211">
    <property type="protein sequence ID" value="OJJ37853.1"/>
    <property type="molecule type" value="Genomic_DNA"/>
</dbReference>
<dbReference type="GeneID" id="63746612"/>
<dbReference type="STRING" id="1073089.A0A1L9RSJ6"/>
<evidence type="ECO:0000256" key="3">
    <source>
        <dbReference type="SAM" id="SignalP"/>
    </source>
</evidence>
<dbReference type="RefSeq" id="XP_040691529.1">
    <property type="nucleotide sequence ID" value="XM_040830764.1"/>
</dbReference>
<evidence type="ECO:0000259" key="4">
    <source>
        <dbReference type="PROSITE" id="PS00498"/>
    </source>
</evidence>
<protein>
    <recommendedName>
        <fullName evidence="4">Tyrosinase copper-binding domain-containing protein</fullName>
    </recommendedName>
</protein>
<dbReference type="OrthoDB" id="6132182at2759"/>
<keyword evidence="2" id="KW-0186">Copper</keyword>
<sequence>MHLSSSLALLTAATVQASSLQSRSSACTNSEVRLEWSNLTTSQQTSYLEAELCLWNLPAETHLRNVTSRYMDLVALHQNLTDYVHWDGPFLPWHRYFMHTHQTLLRDQCDYTGPIPWWDERKDAGAFSNASIFSAETFGTISGTAYNGTLFDQDESDYVCVTDGYFANTTLHIGFGSSDTTHCLSRDVNNDMSASASTAKVAECNSYNNYTTMFDCVFQNPHQAGHSGVGGVMGDVSGSPADPIFFLHHGFIDRNWWHWQNQDRDARLYQVNGHTTESEPEGGWVETTLNYTLTSYEIIPDTTIYHVMDTEGGYLCYTYDY</sequence>
<dbReference type="Gene3D" id="1.10.1280.10">
    <property type="entry name" value="Di-copper center containing domain from catechol oxidase"/>
    <property type="match status" value="1"/>
</dbReference>
<keyword evidence="6" id="KW-1185">Reference proteome</keyword>
<dbReference type="Pfam" id="PF00264">
    <property type="entry name" value="Tyrosinase"/>
    <property type="match status" value="1"/>
</dbReference>
<dbReference type="PROSITE" id="PS00498">
    <property type="entry name" value="TYROSINASE_2"/>
    <property type="match status" value="1"/>
</dbReference>
<feature type="signal peptide" evidence="3">
    <location>
        <begin position="1"/>
        <end position="17"/>
    </location>
</feature>
<dbReference type="GO" id="GO:0016491">
    <property type="term" value="F:oxidoreductase activity"/>
    <property type="evidence" value="ECO:0007669"/>
    <property type="project" value="InterPro"/>
</dbReference>
<name>A0A1L9RSJ6_ASPWE</name>
<dbReference type="SUPFAM" id="SSF48056">
    <property type="entry name" value="Di-copper centre-containing domain"/>
    <property type="match status" value="1"/>
</dbReference>
<dbReference type="Proteomes" id="UP000184383">
    <property type="component" value="Unassembled WGS sequence"/>
</dbReference>
<keyword evidence="1" id="KW-0479">Metal-binding</keyword>
<evidence type="ECO:0000256" key="2">
    <source>
        <dbReference type="ARBA" id="ARBA00023008"/>
    </source>
</evidence>
<proteinExistence type="predicted"/>
<evidence type="ECO:0000313" key="5">
    <source>
        <dbReference type="EMBL" id="OJJ37853.1"/>
    </source>
</evidence>
<accession>A0A1L9RSJ6</accession>
<dbReference type="VEuPathDB" id="FungiDB:ASPWEDRAFT_171316"/>
<gene>
    <name evidence="5" type="ORF">ASPWEDRAFT_171316</name>
</gene>
<dbReference type="InterPro" id="IPR050316">
    <property type="entry name" value="Tyrosinase/Hemocyanin"/>
</dbReference>
<dbReference type="AlphaFoldDB" id="A0A1L9RSJ6"/>
<feature type="domain" description="Tyrosinase copper-binding" evidence="4">
    <location>
        <begin position="242"/>
        <end position="253"/>
    </location>
</feature>